<evidence type="ECO:0000256" key="1">
    <source>
        <dbReference type="SAM" id="Phobius"/>
    </source>
</evidence>
<sequence>MNRAQSALVLHAIVLIGAMVVLVPVLTESLGPQAGFLSVLVLYWLGFCVPAIALHVWRLRGPLLFSERLAWRNWWVPAILLLQVCAVVVVAFVPNTALLTTHGAMLAALVSVINAPLEETAWRGGFMARFADRPRLGFWLGWVLFTAWHAPLLLADGVVFDGGGLALVGGAAALGLLWSAIAWRTGSVFWVSLAHVLTNILTFWVLFEQNGWA</sequence>
<feature type="transmembrane region" description="Helical" evidence="1">
    <location>
        <begin position="33"/>
        <end position="54"/>
    </location>
</feature>
<evidence type="ECO:0000313" key="3">
    <source>
        <dbReference type="EMBL" id="KKC35099.1"/>
    </source>
</evidence>
<dbReference type="RefSeq" id="WP_046139594.1">
    <property type="nucleotide sequence ID" value="NZ_LANJ01000047.1"/>
</dbReference>
<feature type="transmembrane region" description="Helical" evidence="1">
    <location>
        <begin position="138"/>
        <end position="158"/>
    </location>
</feature>
<dbReference type="GO" id="GO:0004175">
    <property type="term" value="F:endopeptidase activity"/>
    <property type="evidence" value="ECO:0007669"/>
    <property type="project" value="UniProtKB-ARBA"/>
</dbReference>
<accession>A0A0F5Q4Y4</accession>
<dbReference type="STRING" id="1293439.WH87_18305"/>
<dbReference type="OrthoDB" id="8754470at2"/>
<keyword evidence="4" id="KW-1185">Reference proteome</keyword>
<organism evidence="3 4">
    <name type="scientific">Devosia epidermidihirudinis</name>
    <dbReference type="NCBI Taxonomy" id="1293439"/>
    <lineage>
        <taxon>Bacteria</taxon>
        <taxon>Pseudomonadati</taxon>
        <taxon>Pseudomonadota</taxon>
        <taxon>Alphaproteobacteria</taxon>
        <taxon>Hyphomicrobiales</taxon>
        <taxon>Devosiaceae</taxon>
        <taxon>Devosia</taxon>
    </lineage>
</organism>
<dbReference type="Pfam" id="PF02517">
    <property type="entry name" value="Rce1-like"/>
    <property type="match status" value="1"/>
</dbReference>
<feature type="transmembrane region" description="Helical" evidence="1">
    <location>
        <begin position="7"/>
        <end position="27"/>
    </location>
</feature>
<comment type="caution">
    <text evidence="3">The sequence shown here is derived from an EMBL/GenBank/DDBJ whole genome shotgun (WGS) entry which is preliminary data.</text>
</comment>
<reference evidence="3 4" key="1">
    <citation type="submission" date="2015-03" db="EMBL/GenBank/DDBJ databases">
        <authorList>
            <person name="Lepp D."/>
            <person name="Hassan Y.I."/>
            <person name="Li X.-Z."/>
            <person name="Zhou T."/>
        </authorList>
    </citation>
    <scope>NUCLEOTIDE SEQUENCE [LARGE SCALE GENOMIC DNA]</scope>
    <source>
        <strain evidence="3 4">E84</strain>
    </source>
</reference>
<evidence type="ECO:0000313" key="4">
    <source>
        <dbReference type="Proteomes" id="UP000033411"/>
    </source>
</evidence>
<dbReference type="PATRIC" id="fig|1293439.3.peg.3733"/>
<keyword evidence="1" id="KW-0812">Transmembrane</keyword>
<keyword evidence="1" id="KW-1133">Transmembrane helix</keyword>
<feature type="domain" description="CAAX prenyl protease 2/Lysostaphin resistance protein A-like" evidence="2">
    <location>
        <begin position="104"/>
        <end position="200"/>
    </location>
</feature>
<feature type="transmembrane region" description="Helical" evidence="1">
    <location>
        <begin position="74"/>
        <end position="93"/>
    </location>
</feature>
<dbReference type="EMBL" id="LANJ01000047">
    <property type="protein sequence ID" value="KKC35099.1"/>
    <property type="molecule type" value="Genomic_DNA"/>
</dbReference>
<name>A0A0F5Q4Y4_9HYPH</name>
<protein>
    <recommendedName>
        <fullName evidence="2">CAAX prenyl protease 2/Lysostaphin resistance protein A-like domain-containing protein</fullName>
    </recommendedName>
</protein>
<keyword evidence="1" id="KW-0472">Membrane</keyword>
<dbReference type="GO" id="GO:0080120">
    <property type="term" value="P:CAAX-box protein maturation"/>
    <property type="evidence" value="ECO:0007669"/>
    <property type="project" value="UniProtKB-ARBA"/>
</dbReference>
<dbReference type="Proteomes" id="UP000033411">
    <property type="component" value="Unassembled WGS sequence"/>
</dbReference>
<gene>
    <name evidence="3" type="ORF">WH87_18305</name>
</gene>
<feature type="transmembrane region" description="Helical" evidence="1">
    <location>
        <begin position="164"/>
        <end position="181"/>
    </location>
</feature>
<dbReference type="InterPro" id="IPR003675">
    <property type="entry name" value="Rce1/LyrA-like_dom"/>
</dbReference>
<dbReference type="AlphaFoldDB" id="A0A0F5Q4Y4"/>
<feature type="transmembrane region" description="Helical" evidence="1">
    <location>
        <begin position="188"/>
        <end position="207"/>
    </location>
</feature>
<feature type="transmembrane region" description="Helical" evidence="1">
    <location>
        <begin position="99"/>
        <end position="117"/>
    </location>
</feature>
<evidence type="ECO:0000259" key="2">
    <source>
        <dbReference type="Pfam" id="PF02517"/>
    </source>
</evidence>
<proteinExistence type="predicted"/>